<feature type="chain" id="PRO_5036765393" description="DUF3108 domain-containing protein" evidence="1">
    <location>
        <begin position="21"/>
        <end position="222"/>
    </location>
</feature>
<reference evidence="2" key="1">
    <citation type="journal article" date="2014" name="Int. J. Syst. Evol. Microbiol.">
        <title>Complete genome sequence of Corynebacterium casei LMG S-19264T (=DSM 44701T), isolated from a smear-ripened cheese.</title>
        <authorList>
            <consortium name="US DOE Joint Genome Institute (JGI-PGF)"/>
            <person name="Walter F."/>
            <person name="Albersmeier A."/>
            <person name="Kalinowski J."/>
            <person name="Ruckert C."/>
        </authorList>
    </citation>
    <scope>NUCLEOTIDE SEQUENCE</scope>
    <source>
        <strain evidence="2">JCM 14371</strain>
    </source>
</reference>
<evidence type="ECO:0000313" key="2">
    <source>
        <dbReference type="EMBL" id="GGJ87259.1"/>
    </source>
</evidence>
<reference evidence="2" key="2">
    <citation type="submission" date="2020-09" db="EMBL/GenBank/DDBJ databases">
        <authorList>
            <person name="Sun Q."/>
            <person name="Ohkuma M."/>
        </authorList>
    </citation>
    <scope>NUCLEOTIDE SEQUENCE</scope>
    <source>
        <strain evidence="2">JCM 14371</strain>
    </source>
</reference>
<sequence length="222" mass="24653">MKRLLAIGMLALLSAGSVYSQKVVSEVVLKDYPGIIQISQSEQKYGAGNVIYSFPFEGLLTNFGNFVIESRDADSSSVRYRVSQGSDTSGVIKLAKRSKDDLINDVEVMMLFKANGKRSDIRAYSFLAQPFINFCATARPWMTKKSVTWLERVSDQIFEASIANRDFSYSEKKDHVSIAVTLKLTPQGKVLNVHTVVDKLPGPSSRVTACTFGGTIRETDYR</sequence>
<dbReference type="Proteomes" id="UP000635726">
    <property type="component" value="Unassembled WGS sequence"/>
</dbReference>
<dbReference type="RefSeq" id="WP_188964512.1">
    <property type="nucleotide sequence ID" value="NZ_BMOE01000017.1"/>
</dbReference>
<comment type="caution">
    <text evidence="2">The sequence shown here is derived from an EMBL/GenBank/DDBJ whole genome shotgun (WGS) entry which is preliminary data.</text>
</comment>
<keyword evidence="3" id="KW-1185">Reference proteome</keyword>
<dbReference type="AlphaFoldDB" id="A0A917PQF3"/>
<proteinExistence type="predicted"/>
<evidence type="ECO:0000313" key="3">
    <source>
        <dbReference type="Proteomes" id="UP000635726"/>
    </source>
</evidence>
<accession>A0A917PQF3</accession>
<gene>
    <name evidence="2" type="ORF">GCM10008939_34130</name>
</gene>
<protein>
    <recommendedName>
        <fullName evidence="4">DUF3108 domain-containing protein</fullName>
    </recommendedName>
</protein>
<evidence type="ECO:0008006" key="4">
    <source>
        <dbReference type="Google" id="ProtNLM"/>
    </source>
</evidence>
<feature type="signal peptide" evidence="1">
    <location>
        <begin position="1"/>
        <end position="20"/>
    </location>
</feature>
<evidence type="ECO:0000256" key="1">
    <source>
        <dbReference type="SAM" id="SignalP"/>
    </source>
</evidence>
<organism evidence="2 3">
    <name type="scientific">Deinococcus aquiradiocola</name>
    <dbReference type="NCBI Taxonomy" id="393059"/>
    <lineage>
        <taxon>Bacteria</taxon>
        <taxon>Thermotogati</taxon>
        <taxon>Deinococcota</taxon>
        <taxon>Deinococci</taxon>
        <taxon>Deinococcales</taxon>
        <taxon>Deinococcaceae</taxon>
        <taxon>Deinococcus</taxon>
    </lineage>
</organism>
<dbReference type="EMBL" id="BMOE01000017">
    <property type="protein sequence ID" value="GGJ87259.1"/>
    <property type="molecule type" value="Genomic_DNA"/>
</dbReference>
<keyword evidence="1" id="KW-0732">Signal</keyword>
<name>A0A917PQF3_9DEIO</name>